<feature type="region of interest" description="Disordered" evidence="1">
    <location>
        <begin position="164"/>
        <end position="263"/>
    </location>
</feature>
<proteinExistence type="predicted"/>
<dbReference type="InterPro" id="IPR056929">
    <property type="entry name" value="Znf_RING-like"/>
</dbReference>
<keyword evidence="4" id="KW-1185">Reference proteome</keyword>
<feature type="compositionally biased region" description="Low complexity" evidence="1">
    <location>
        <begin position="471"/>
        <end position="480"/>
    </location>
</feature>
<name>A0A2B7WWQ3_9EURO</name>
<feature type="compositionally biased region" description="Basic and acidic residues" evidence="1">
    <location>
        <begin position="164"/>
        <end position="175"/>
    </location>
</feature>
<feature type="region of interest" description="Disordered" evidence="1">
    <location>
        <begin position="276"/>
        <end position="378"/>
    </location>
</feature>
<evidence type="ECO:0000259" key="2">
    <source>
        <dbReference type="Pfam" id="PF25080"/>
    </source>
</evidence>
<gene>
    <name evidence="3" type="ORF">GX51_05445</name>
</gene>
<feature type="domain" description="RING zinc finger-like" evidence="2">
    <location>
        <begin position="491"/>
        <end position="608"/>
    </location>
</feature>
<dbReference type="AlphaFoldDB" id="A0A2B7WWQ3"/>
<dbReference type="Pfam" id="PF25080">
    <property type="entry name" value="zf_RING-like"/>
    <property type="match status" value="1"/>
</dbReference>
<feature type="region of interest" description="Disordered" evidence="1">
    <location>
        <begin position="76"/>
        <end position="116"/>
    </location>
</feature>
<feature type="compositionally biased region" description="Pro residues" evidence="1">
    <location>
        <begin position="323"/>
        <end position="337"/>
    </location>
</feature>
<feature type="compositionally biased region" description="Pro residues" evidence="1">
    <location>
        <begin position="404"/>
        <end position="421"/>
    </location>
</feature>
<sequence length="623" mass="67143">MPPRASLTSSFSVSDTNNEVVCPLTNNDGSNCRKRCLGEKRYRSMQEHIRRAHPSHYIPKLPATEESFQLMVNTPPEQRPHVAAPNTSHQRRGPGDPGDRDIFGGPDRSSPLTPRTLDEAHPAAATAAVALAQLHHHRLTSDWDSEPDIHSDIDMRRERMRSSIELPPLRDHFKQESIPSFGQSSRPRELLPSILSHSPPGRSSTLPPIQRRERLQRPRKGSLTQSARRGKHERNRSKEYGRRPSLNDRKALSAEPQTAAWAQGKRWEDLIEAATSATEVDDRDLTPVPKSPPYHSFNSVTSAPSATKHRSSLPPAFQSTPGLPTPQPHYRQFPPPLSYTASPLQKALTPPPYEPHGSLDNNDLEPFPSIESSLDSNSSVISGKNFHMSSAGLPASATSDSSPVQPPRPLPATSSPYPPSSHPQQLQNHHHPHQQHQHPHQHPHHHHHHHLLNHPPNHRIHHRLSNPTPMSSTNLSLSTTASASSGKDIHIYCACCSRPWPVRDCFACTNCICGVCRECVSVVMAGLQTTSGGQPASILNPAAGGGAGGGGDESVSSNGGGAGDGGAGNGAGSGNASGNGNGNVNANNFGGGGGRAAGLGVRRGCPHCGTVSGQWKPIQLDFR</sequence>
<accession>A0A2B7WWQ3</accession>
<dbReference type="Proteomes" id="UP000224080">
    <property type="component" value="Unassembled WGS sequence"/>
</dbReference>
<feature type="compositionally biased region" description="Basic and acidic residues" evidence="1">
    <location>
        <begin position="93"/>
        <end position="102"/>
    </location>
</feature>
<evidence type="ECO:0000256" key="1">
    <source>
        <dbReference type="SAM" id="MobiDB-lite"/>
    </source>
</evidence>
<evidence type="ECO:0000313" key="4">
    <source>
        <dbReference type="Proteomes" id="UP000224080"/>
    </source>
</evidence>
<dbReference type="EMBL" id="PDNC01000077">
    <property type="protein sequence ID" value="PGH01010.1"/>
    <property type="molecule type" value="Genomic_DNA"/>
</dbReference>
<evidence type="ECO:0000313" key="3">
    <source>
        <dbReference type="EMBL" id="PGH01010.1"/>
    </source>
</evidence>
<feature type="compositionally biased region" description="Basic residues" evidence="1">
    <location>
        <begin position="428"/>
        <end position="464"/>
    </location>
</feature>
<reference evidence="3 4" key="1">
    <citation type="submission" date="2017-10" db="EMBL/GenBank/DDBJ databases">
        <title>Comparative genomics in systemic dimorphic fungi from Ajellomycetaceae.</title>
        <authorList>
            <person name="Munoz J.F."/>
            <person name="Mcewen J.G."/>
            <person name="Clay O.K."/>
            <person name="Cuomo C.A."/>
        </authorList>
    </citation>
    <scope>NUCLEOTIDE SEQUENCE [LARGE SCALE GENOMIC DNA]</scope>
    <source>
        <strain evidence="3 4">UAMH130</strain>
    </source>
</reference>
<organism evidence="3 4">
    <name type="scientific">Blastomyces parvus</name>
    <dbReference type="NCBI Taxonomy" id="2060905"/>
    <lineage>
        <taxon>Eukaryota</taxon>
        <taxon>Fungi</taxon>
        <taxon>Dikarya</taxon>
        <taxon>Ascomycota</taxon>
        <taxon>Pezizomycotina</taxon>
        <taxon>Eurotiomycetes</taxon>
        <taxon>Eurotiomycetidae</taxon>
        <taxon>Onygenales</taxon>
        <taxon>Ajellomycetaceae</taxon>
        <taxon>Blastomyces</taxon>
    </lineage>
</organism>
<feature type="compositionally biased region" description="Basic and acidic residues" evidence="1">
    <location>
        <begin position="236"/>
        <end position="252"/>
    </location>
</feature>
<protein>
    <recommendedName>
        <fullName evidence="2">RING zinc finger-like domain-containing protein</fullName>
    </recommendedName>
</protein>
<comment type="caution">
    <text evidence="3">The sequence shown here is derived from an EMBL/GenBank/DDBJ whole genome shotgun (WGS) entry which is preliminary data.</text>
</comment>
<feature type="region of interest" description="Disordered" evidence="1">
    <location>
        <begin position="391"/>
        <end position="480"/>
    </location>
</feature>
<dbReference type="OrthoDB" id="5405791at2759"/>
<feature type="region of interest" description="Disordered" evidence="1">
    <location>
        <begin position="544"/>
        <end position="566"/>
    </location>
</feature>
<dbReference type="STRING" id="2060905.A0A2B7WWQ3"/>
<feature type="compositionally biased region" description="Polar residues" evidence="1">
    <location>
        <begin position="296"/>
        <end position="305"/>
    </location>
</feature>